<sequence length="85" mass="10383">MYFKEGSTRNEIINVEGFYLRKSLKRQEDHISIKIYTFDWELISEVDVYDYQDIEAVEEILSKDIYNYITFDTDDLDRLMIHFIK</sequence>
<evidence type="ECO:0000313" key="2">
    <source>
        <dbReference type="EMBL" id="REA80631.1"/>
    </source>
</evidence>
<dbReference type="InterPro" id="IPR009494">
    <property type="entry name" value="DUF1108"/>
</dbReference>
<organism evidence="1 3">
    <name type="scientific">Staphylococcus pseudintermedius</name>
    <dbReference type="NCBI Taxonomy" id="283734"/>
    <lineage>
        <taxon>Bacteria</taxon>
        <taxon>Bacillati</taxon>
        <taxon>Bacillota</taxon>
        <taxon>Bacilli</taxon>
        <taxon>Bacillales</taxon>
        <taxon>Staphylococcaceae</taxon>
        <taxon>Staphylococcus</taxon>
        <taxon>Staphylococcus intermedius group</taxon>
    </lineage>
</organism>
<gene>
    <name evidence="1" type="ORF">DD902_04110</name>
    <name evidence="2" type="ORF">DV961_10430</name>
</gene>
<dbReference type="AlphaFoldDB" id="A0A317YUL9"/>
<evidence type="ECO:0000313" key="4">
    <source>
        <dbReference type="Proteomes" id="UP000256409"/>
    </source>
</evidence>
<reference evidence="4" key="3">
    <citation type="journal article" date="2018" name="Vet. Microbiol.">
        <title>Molecular epidemiology of methicillin-resistant staphylococci amongst veterinary personnel, personnel-owned pets, patients and the hospital environment of two companion animal veterinary hospitals.</title>
        <authorList>
            <person name="Worthing K.A."/>
            <person name="Brown J."/>
            <person name="Gerber L."/>
            <person name="Abraham S."/>
            <person name="Trott D."/>
            <person name="Norris J.M."/>
        </authorList>
    </citation>
    <scope>NUCLEOTIDE SEQUENCE [LARGE SCALE GENOMIC DNA]</scope>
    <source>
        <strain evidence="4">ST496-2</strain>
    </source>
</reference>
<dbReference type="EMBL" id="QQPC01000072">
    <property type="protein sequence ID" value="REA80631.1"/>
    <property type="molecule type" value="Genomic_DNA"/>
</dbReference>
<dbReference type="Proteomes" id="UP000246800">
    <property type="component" value="Unassembled WGS sequence"/>
</dbReference>
<reference evidence="1 3" key="1">
    <citation type="journal article" date="2018" name="Vet. Microbiol.">
        <title>Clonal diversity and geographic distribution of methicillin-resistant Staphylococcus pseudintermedius from Australian animals: Discovery of novel sequence types.</title>
        <authorList>
            <person name="Worthing K.A."/>
            <person name="Abraham S."/>
            <person name="Coombs G.W."/>
            <person name="Pang S."/>
            <person name="Saputra S."/>
            <person name="Jordan D."/>
            <person name="Trott D.J."/>
            <person name="Norris J.M."/>
        </authorList>
    </citation>
    <scope>NUCLEOTIDE SEQUENCE [LARGE SCALE GENOMIC DNA]</scope>
    <source>
        <strain evidence="1 3">ST525 1</strain>
    </source>
</reference>
<dbReference type="EMBL" id="QEIT01000020">
    <property type="protein sequence ID" value="PWZ75953.1"/>
    <property type="molecule type" value="Genomic_DNA"/>
</dbReference>
<accession>A0A317YUL9</accession>
<evidence type="ECO:0000313" key="3">
    <source>
        <dbReference type="Proteomes" id="UP000246800"/>
    </source>
</evidence>
<evidence type="ECO:0000313" key="1">
    <source>
        <dbReference type="EMBL" id="PWZ75953.1"/>
    </source>
</evidence>
<dbReference type="RefSeq" id="WP_110168626.1">
    <property type="nucleotide sequence ID" value="NZ_BAAFHQ010000006.1"/>
</dbReference>
<proteinExistence type="predicted"/>
<dbReference type="Pfam" id="PF06531">
    <property type="entry name" value="DUF1108"/>
    <property type="match status" value="1"/>
</dbReference>
<protein>
    <submittedName>
        <fullName evidence="2">DUF1108 family protein</fullName>
    </submittedName>
</protein>
<name>A0A317YUL9_STAPS</name>
<comment type="caution">
    <text evidence="1">The sequence shown here is derived from an EMBL/GenBank/DDBJ whole genome shotgun (WGS) entry which is preliminary data.</text>
</comment>
<dbReference type="Proteomes" id="UP000256409">
    <property type="component" value="Unassembled WGS sequence"/>
</dbReference>
<reference evidence="2" key="2">
    <citation type="journal article" date="2018" name="Vet. Microbiol.">
        <title>Methicillin-resistant staphylococci amongst veterinary personnel, personnel-owned pets, patients and the hospital environment of two small animal veterinary hospitals.</title>
        <authorList>
            <person name="Worthing K.A."/>
            <person name="Brown J."/>
            <person name="Gerber L."/>
            <person name="Abraham S."/>
            <person name="Trott D."/>
            <person name="Norris J.M."/>
        </authorList>
    </citation>
    <scope>NUCLEOTIDE SEQUENCE</scope>
    <source>
        <strain evidence="2">ST496-2</strain>
    </source>
</reference>